<dbReference type="Pfam" id="PF08240">
    <property type="entry name" value="ADH_N"/>
    <property type="match status" value="1"/>
</dbReference>
<evidence type="ECO:0000259" key="15">
    <source>
        <dbReference type="SMART" id="SM00829"/>
    </source>
</evidence>
<dbReference type="InterPro" id="IPR011032">
    <property type="entry name" value="GroES-like_sf"/>
</dbReference>
<keyword evidence="3" id="KW-0444">Lipid biosynthesis</keyword>
<dbReference type="SUPFAM" id="SSF50129">
    <property type="entry name" value="GroES-like"/>
    <property type="match status" value="1"/>
</dbReference>
<dbReference type="EMBL" id="JACVVK020000674">
    <property type="protein sequence ID" value="KAK7457283.1"/>
    <property type="molecule type" value="Genomic_DNA"/>
</dbReference>
<comment type="catalytic activity">
    <reaction evidence="14">
        <text>a 2,3-saturated acyl-[ACP] + NADP(+) = a (2E)-enoyl-[ACP] + NADPH + H(+)</text>
        <dbReference type="Rhea" id="RHEA:22564"/>
        <dbReference type="Rhea" id="RHEA-COMP:9925"/>
        <dbReference type="Rhea" id="RHEA-COMP:9926"/>
        <dbReference type="ChEBI" id="CHEBI:15378"/>
        <dbReference type="ChEBI" id="CHEBI:57783"/>
        <dbReference type="ChEBI" id="CHEBI:58349"/>
        <dbReference type="ChEBI" id="CHEBI:78784"/>
        <dbReference type="ChEBI" id="CHEBI:78785"/>
        <dbReference type="EC" id="1.3.1.104"/>
    </reaction>
</comment>
<keyword evidence="4" id="KW-0276">Fatty acid metabolism</keyword>
<dbReference type="PANTHER" id="PTHR43981:SF2">
    <property type="entry name" value="ENOYL-[ACYL-CARRIER-PROTEIN] REDUCTASE, MITOCHONDRIAL"/>
    <property type="match status" value="1"/>
</dbReference>
<keyword evidence="6" id="KW-0809">Transit peptide</keyword>
<dbReference type="SMART" id="SM00829">
    <property type="entry name" value="PKS_ER"/>
    <property type="match status" value="1"/>
</dbReference>
<evidence type="ECO:0000256" key="5">
    <source>
        <dbReference type="ARBA" id="ARBA00022857"/>
    </source>
</evidence>
<sequence length="383" mass="42076">MSAMRAFRLLPALQTTVNSAKSTLLGRQPLQTQFTKCCRGVTSFQIIYNDHGDPRQVLADRMEPLPSLKENEVLVKMLMAPINPSDINMVEGTYFIRPPLPAIVGNEGVGEVVEAGTAVKGLRPGDWVNPADSGWGTWRTFAVCGENDLSKVANDIPVLGAATLIVNPCTAYRMLKDYVALKPGDVVMQNGANSAVGQAVIQLAREWKFTTVNIVRNRPDLDGLVSSLKALGANHVITDEFCRSSDMKSFMQSLPGKPKLALNCVGGKSATELLRNLGQKGVMVTYGGMSRQPVTVPTGTLIFKEVQVLGYWNTEWNKDHRDSPAKEEMISELCDLMRRRKFLPPESDIFSLDMYKEAVRAATEGFKPKKVVLKIDKESGAED</sequence>
<dbReference type="Gene3D" id="3.90.180.10">
    <property type="entry name" value="Medium-chain alcohol dehydrogenases, catalytic domain"/>
    <property type="match status" value="1"/>
</dbReference>
<evidence type="ECO:0000256" key="14">
    <source>
        <dbReference type="ARBA" id="ARBA00048843"/>
    </source>
</evidence>
<keyword evidence="7" id="KW-0560">Oxidoreductase</keyword>
<protein>
    <recommendedName>
        <fullName evidence="12">Enoyl-[acyl-carrier-protein] reductase, mitochondrial</fullName>
        <ecNumber evidence="11">1.3.1.104</ecNumber>
    </recommendedName>
    <alternativeName>
        <fullName evidence="13">2-enoyl thioester reductase</fullName>
    </alternativeName>
</protein>
<dbReference type="GO" id="GO:0005739">
    <property type="term" value="C:mitochondrion"/>
    <property type="evidence" value="ECO:0007669"/>
    <property type="project" value="UniProtKB-SubCell"/>
</dbReference>
<comment type="similarity">
    <text evidence="2">Belongs to the zinc-containing alcohol dehydrogenase family. Quinone oxidoreductase subfamily.</text>
</comment>
<dbReference type="EC" id="1.3.1.104" evidence="11"/>
<name>A0ABD0J4H8_9CAEN</name>
<evidence type="ECO:0000256" key="2">
    <source>
        <dbReference type="ARBA" id="ARBA00010371"/>
    </source>
</evidence>
<evidence type="ECO:0000256" key="9">
    <source>
        <dbReference type="ARBA" id="ARBA00023128"/>
    </source>
</evidence>
<dbReference type="InterPro" id="IPR036291">
    <property type="entry name" value="NAD(P)-bd_dom_sf"/>
</dbReference>
<feature type="domain" description="Enoyl reductase (ER)" evidence="15">
    <location>
        <begin position="52"/>
        <end position="373"/>
    </location>
</feature>
<evidence type="ECO:0000256" key="1">
    <source>
        <dbReference type="ARBA" id="ARBA00004173"/>
    </source>
</evidence>
<dbReference type="AlphaFoldDB" id="A0ABD0J4H8"/>
<organism evidence="16 17">
    <name type="scientific">Batillaria attramentaria</name>
    <dbReference type="NCBI Taxonomy" id="370345"/>
    <lineage>
        <taxon>Eukaryota</taxon>
        <taxon>Metazoa</taxon>
        <taxon>Spiralia</taxon>
        <taxon>Lophotrochozoa</taxon>
        <taxon>Mollusca</taxon>
        <taxon>Gastropoda</taxon>
        <taxon>Caenogastropoda</taxon>
        <taxon>Sorbeoconcha</taxon>
        <taxon>Cerithioidea</taxon>
        <taxon>Batillariidae</taxon>
        <taxon>Batillaria</taxon>
    </lineage>
</organism>
<keyword evidence="9" id="KW-0496">Mitochondrion</keyword>
<dbReference type="InterPro" id="IPR013149">
    <property type="entry name" value="ADH-like_C"/>
</dbReference>
<comment type="caution">
    <text evidence="16">The sequence shown here is derived from an EMBL/GenBank/DDBJ whole genome shotgun (WGS) entry which is preliminary data.</text>
</comment>
<dbReference type="FunFam" id="3.90.180.10:FF:000010">
    <property type="entry name" value="Enoyl-[acyl-carrier-protein] reductase, mitochondrial"/>
    <property type="match status" value="1"/>
</dbReference>
<dbReference type="InterPro" id="IPR051034">
    <property type="entry name" value="Mito_Enoyl-ACP_Reductase"/>
</dbReference>
<accession>A0ABD0J4H8</accession>
<evidence type="ECO:0000256" key="11">
    <source>
        <dbReference type="ARBA" id="ARBA00038963"/>
    </source>
</evidence>
<dbReference type="Gene3D" id="3.40.50.720">
    <property type="entry name" value="NAD(P)-binding Rossmann-like Domain"/>
    <property type="match status" value="1"/>
</dbReference>
<keyword evidence="5" id="KW-0521">NADP</keyword>
<evidence type="ECO:0000256" key="7">
    <source>
        <dbReference type="ARBA" id="ARBA00023002"/>
    </source>
</evidence>
<evidence type="ECO:0000313" key="17">
    <source>
        <dbReference type="Proteomes" id="UP001519460"/>
    </source>
</evidence>
<keyword evidence="10" id="KW-0275">Fatty acid biosynthesis</keyword>
<dbReference type="InterPro" id="IPR020843">
    <property type="entry name" value="ER"/>
</dbReference>
<evidence type="ECO:0000256" key="8">
    <source>
        <dbReference type="ARBA" id="ARBA00023098"/>
    </source>
</evidence>
<evidence type="ECO:0000256" key="13">
    <source>
        <dbReference type="ARBA" id="ARBA00042123"/>
    </source>
</evidence>
<dbReference type="Proteomes" id="UP001519460">
    <property type="component" value="Unassembled WGS sequence"/>
</dbReference>
<evidence type="ECO:0000256" key="4">
    <source>
        <dbReference type="ARBA" id="ARBA00022832"/>
    </source>
</evidence>
<dbReference type="FunFam" id="3.40.50.720:FF:000112">
    <property type="entry name" value="Enoyl-[acyl-carrier-protein] reductase 1, mitochondrial"/>
    <property type="match status" value="1"/>
</dbReference>
<reference evidence="16 17" key="1">
    <citation type="journal article" date="2023" name="Sci. Data">
        <title>Genome assembly of the Korean intertidal mud-creeper Batillaria attramentaria.</title>
        <authorList>
            <person name="Patra A.K."/>
            <person name="Ho P.T."/>
            <person name="Jun S."/>
            <person name="Lee S.J."/>
            <person name="Kim Y."/>
            <person name="Won Y.J."/>
        </authorList>
    </citation>
    <scope>NUCLEOTIDE SEQUENCE [LARGE SCALE GENOMIC DNA]</scope>
    <source>
        <strain evidence="16">Wonlab-2016</strain>
    </source>
</reference>
<evidence type="ECO:0000313" key="16">
    <source>
        <dbReference type="EMBL" id="KAK7457283.1"/>
    </source>
</evidence>
<evidence type="ECO:0000256" key="3">
    <source>
        <dbReference type="ARBA" id="ARBA00022516"/>
    </source>
</evidence>
<keyword evidence="17" id="KW-1185">Reference proteome</keyword>
<dbReference type="GO" id="GO:0141148">
    <property type="term" value="F:enoyl-[acyl-carrier-protein] reductase (NADPH) activity"/>
    <property type="evidence" value="ECO:0007669"/>
    <property type="project" value="UniProtKB-EC"/>
</dbReference>
<evidence type="ECO:0000256" key="6">
    <source>
        <dbReference type="ARBA" id="ARBA00022946"/>
    </source>
</evidence>
<gene>
    <name evidence="16" type="ORF">BaRGS_00039255</name>
</gene>
<evidence type="ECO:0000256" key="10">
    <source>
        <dbReference type="ARBA" id="ARBA00023160"/>
    </source>
</evidence>
<dbReference type="Pfam" id="PF00107">
    <property type="entry name" value="ADH_zinc_N"/>
    <property type="match status" value="1"/>
</dbReference>
<dbReference type="InterPro" id="IPR013154">
    <property type="entry name" value="ADH-like_N"/>
</dbReference>
<evidence type="ECO:0000256" key="12">
    <source>
        <dbReference type="ARBA" id="ARBA00041058"/>
    </source>
</evidence>
<dbReference type="GO" id="GO:0006633">
    <property type="term" value="P:fatty acid biosynthetic process"/>
    <property type="evidence" value="ECO:0007669"/>
    <property type="project" value="UniProtKB-KW"/>
</dbReference>
<keyword evidence="8" id="KW-0443">Lipid metabolism</keyword>
<dbReference type="SUPFAM" id="SSF51735">
    <property type="entry name" value="NAD(P)-binding Rossmann-fold domains"/>
    <property type="match status" value="1"/>
</dbReference>
<dbReference type="CDD" id="cd08290">
    <property type="entry name" value="ETR"/>
    <property type="match status" value="1"/>
</dbReference>
<dbReference type="PANTHER" id="PTHR43981">
    <property type="entry name" value="ENOYL-[ACYL-CARRIER-PROTEIN] REDUCTASE, MITOCHONDRIAL"/>
    <property type="match status" value="1"/>
</dbReference>
<comment type="subcellular location">
    <subcellularLocation>
        <location evidence="1">Mitochondrion</location>
    </subcellularLocation>
</comment>
<proteinExistence type="inferred from homology"/>